<evidence type="ECO:0000256" key="4">
    <source>
        <dbReference type="ARBA" id="ARBA00023115"/>
    </source>
</evidence>
<comment type="pathway">
    <text evidence="6">Amine and polyamine biosynthesis; putrescine biosynthesis via L-ornithine pathway; putrescine from L-ornithine: step 1/1.</text>
</comment>
<proteinExistence type="inferred from homology"/>
<name>A0A147BC41_IXORI</name>
<dbReference type="SUPFAM" id="SSF51419">
    <property type="entry name" value="PLP-binding barrel"/>
    <property type="match status" value="1"/>
</dbReference>
<reference evidence="13" key="1">
    <citation type="journal article" date="2018" name="PLoS Negl. Trop. Dis.">
        <title>Sialome diversity of ticks revealed by RNAseq of single tick salivary glands.</title>
        <authorList>
            <person name="Perner J."/>
            <person name="Kropackova S."/>
            <person name="Kopacek P."/>
            <person name="Ribeiro J.M."/>
        </authorList>
    </citation>
    <scope>NUCLEOTIDE SEQUENCE</scope>
    <source>
        <strain evidence="13">Siblings of single egg batch collected in Ceske Budejovice</strain>
        <tissue evidence="13">Salivary glands</tissue>
    </source>
</reference>
<evidence type="ECO:0000256" key="6">
    <source>
        <dbReference type="ARBA" id="ARBA00034115"/>
    </source>
</evidence>
<evidence type="ECO:0000256" key="1">
    <source>
        <dbReference type="ARBA" id="ARBA00001933"/>
    </source>
</evidence>
<dbReference type="SUPFAM" id="SSF50621">
    <property type="entry name" value="Alanine racemase C-terminal domain-like"/>
    <property type="match status" value="1"/>
</dbReference>
<dbReference type="InterPro" id="IPR000183">
    <property type="entry name" value="Orn/DAP/Arg_de-COase"/>
</dbReference>
<dbReference type="InterPro" id="IPR022653">
    <property type="entry name" value="De-COase2_pyr-phos_BS"/>
</dbReference>
<dbReference type="InterPro" id="IPR022644">
    <property type="entry name" value="De-COase2_N"/>
</dbReference>
<dbReference type="AlphaFoldDB" id="A0A147BC41"/>
<organism evidence="13">
    <name type="scientific">Ixodes ricinus</name>
    <name type="common">Common tick</name>
    <name type="synonym">Acarus ricinus</name>
    <dbReference type="NCBI Taxonomy" id="34613"/>
    <lineage>
        <taxon>Eukaryota</taxon>
        <taxon>Metazoa</taxon>
        <taxon>Ecdysozoa</taxon>
        <taxon>Arthropoda</taxon>
        <taxon>Chelicerata</taxon>
        <taxon>Arachnida</taxon>
        <taxon>Acari</taxon>
        <taxon>Parasitiformes</taxon>
        <taxon>Ixodida</taxon>
        <taxon>Ixodoidea</taxon>
        <taxon>Ixodidae</taxon>
        <taxon>Ixodinae</taxon>
        <taxon>Ixodes</taxon>
    </lineage>
</organism>
<dbReference type="EMBL" id="GEGO01007073">
    <property type="protein sequence ID" value="JAR88331.1"/>
    <property type="molecule type" value="Transcribed_RNA"/>
</dbReference>
<comment type="cofactor">
    <cofactor evidence="1 11">
        <name>pyridoxal 5'-phosphate</name>
        <dbReference type="ChEBI" id="CHEBI:597326"/>
    </cofactor>
</comment>
<evidence type="ECO:0000256" key="3">
    <source>
        <dbReference type="ARBA" id="ARBA00022898"/>
    </source>
</evidence>
<comment type="catalytic activity">
    <reaction evidence="10">
        <text>L-ornithine + H(+) = putrescine + CO2</text>
        <dbReference type="Rhea" id="RHEA:22964"/>
        <dbReference type="ChEBI" id="CHEBI:15378"/>
        <dbReference type="ChEBI" id="CHEBI:16526"/>
        <dbReference type="ChEBI" id="CHEBI:46911"/>
        <dbReference type="ChEBI" id="CHEBI:326268"/>
        <dbReference type="EC" id="4.1.1.17"/>
    </reaction>
</comment>
<dbReference type="PRINTS" id="PR01179">
    <property type="entry name" value="ODADCRBXLASE"/>
</dbReference>
<evidence type="ECO:0000259" key="12">
    <source>
        <dbReference type="Pfam" id="PF02784"/>
    </source>
</evidence>
<evidence type="ECO:0000256" key="9">
    <source>
        <dbReference type="ARBA" id="ARBA00046672"/>
    </source>
</evidence>
<keyword evidence="3 11" id="KW-0663">Pyridoxal phosphate</keyword>
<dbReference type="Gene3D" id="3.20.20.10">
    <property type="entry name" value="Alanine racemase"/>
    <property type="match status" value="1"/>
</dbReference>
<dbReference type="InterPro" id="IPR009006">
    <property type="entry name" value="Ala_racemase/Decarboxylase_C"/>
</dbReference>
<dbReference type="GO" id="GO:0005737">
    <property type="term" value="C:cytoplasm"/>
    <property type="evidence" value="ECO:0007669"/>
    <property type="project" value="TreeGrafter"/>
</dbReference>
<feature type="non-terminal residue" evidence="13">
    <location>
        <position position="1"/>
    </location>
</feature>
<dbReference type="PROSITE" id="PS00878">
    <property type="entry name" value="ODR_DC_2_1"/>
    <property type="match status" value="1"/>
</dbReference>
<accession>A0A147BC41</accession>
<dbReference type="PANTHER" id="PTHR11482:SF6">
    <property type="entry name" value="ORNITHINE DECARBOXYLASE 1-RELATED"/>
    <property type="match status" value="1"/>
</dbReference>
<dbReference type="InterPro" id="IPR002433">
    <property type="entry name" value="Orn_de-COase"/>
</dbReference>
<dbReference type="InterPro" id="IPR029066">
    <property type="entry name" value="PLP-binding_barrel"/>
</dbReference>
<dbReference type="GO" id="GO:0033387">
    <property type="term" value="P:putrescine biosynthetic process from arginine, via ornithine"/>
    <property type="evidence" value="ECO:0007669"/>
    <property type="project" value="TreeGrafter"/>
</dbReference>
<dbReference type="GO" id="GO:0004586">
    <property type="term" value="F:ornithine decarboxylase activity"/>
    <property type="evidence" value="ECO:0007669"/>
    <property type="project" value="UniProtKB-EC"/>
</dbReference>
<dbReference type="FunFam" id="3.20.20.10:FF:000005">
    <property type="entry name" value="Ornithine decarboxylase"/>
    <property type="match status" value="1"/>
</dbReference>
<sequence>QERNEAFFICDLNDLESKVKLWRRELPRVTPFFAVKACADPVVVHTLNSMGINFDCSNKNELEAVLDMGVSPERILYASPVKCSSHLKFASERGVTLMAFDSVEELVKIKDENARLLLRVNVADNTNEVSTLTKFGTPAHEVEGVLNLAFKMGRKVVGILFHVESAHHDPDTFTLAIRQAKTAFDIGTRLGFRMTVLCIGGGFLGGTRKQDSFLKVCEAIRSAIDIHFPPSEGLEIIAEPGQFLVTSAYSLVVKVLHKRKRSTTIGGVISEPTEIFINESNTNTISRYTLPRVGAKIHPVNPPFDRPLDVLTTVWGSSCHPGDCVIAGELLFDVSIGEWLLIDNMGAYAVARASGFNGHGFPPVNYVSTAAKLSSVQGILDSTVMRGGYGQVEQAIKARHQRRTEADEKM</sequence>
<evidence type="ECO:0000256" key="10">
    <source>
        <dbReference type="ARBA" id="ARBA00049127"/>
    </source>
</evidence>
<feature type="modified residue" description="N6-(pyridoxal phosphate)lysine" evidence="11">
    <location>
        <position position="36"/>
    </location>
</feature>
<dbReference type="Gene3D" id="2.40.37.10">
    <property type="entry name" value="Lyase, Ornithine Decarboxylase, Chain A, domain 1"/>
    <property type="match status" value="1"/>
</dbReference>
<comment type="function">
    <text evidence="8">Catalyzes the first and rate-limiting step of polyamine biosynthesis that converts ornithine into putrescine, which is the precursor for the polyamines, spermidine and spermine. Polyamines are essential for cell proliferation and are implicated in cellular processes, ranging from DNA replication to apoptosis.</text>
</comment>
<protein>
    <recommendedName>
        <fullName evidence="7">ornithine decarboxylase</fullName>
        <ecNumber evidence="7">4.1.1.17</ecNumber>
    </recommendedName>
</protein>
<feature type="domain" description="Orn/DAP/Arg decarboxylase 2 N-terminal" evidence="12">
    <location>
        <begin position="13"/>
        <end position="245"/>
    </location>
</feature>
<dbReference type="PANTHER" id="PTHR11482">
    <property type="entry name" value="ARGININE/DIAMINOPIMELATE/ORNITHINE DECARBOXYLASE"/>
    <property type="match status" value="1"/>
</dbReference>
<evidence type="ECO:0000256" key="8">
    <source>
        <dbReference type="ARBA" id="ARBA00037173"/>
    </source>
</evidence>
<comment type="subunit">
    <text evidence="9">Homodimer. Only the dimer is catalytically active, as the active sites are constructed of residues from both monomers.</text>
</comment>
<comment type="similarity">
    <text evidence="2">Belongs to the Orn/Lys/Arg decarboxylase class-II family.</text>
</comment>
<evidence type="ECO:0000256" key="5">
    <source>
        <dbReference type="ARBA" id="ARBA00023239"/>
    </source>
</evidence>
<keyword evidence="5" id="KW-0456">Lyase</keyword>
<feature type="active site" description="Proton donor" evidence="11">
    <location>
        <position position="319"/>
    </location>
</feature>
<dbReference type="EC" id="4.1.1.17" evidence="7"/>
<evidence type="ECO:0000313" key="13">
    <source>
        <dbReference type="EMBL" id="JAR88331.1"/>
    </source>
</evidence>
<evidence type="ECO:0000256" key="11">
    <source>
        <dbReference type="PIRSR" id="PIRSR600183-50"/>
    </source>
</evidence>
<dbReference type="Pfam" id="PF02784">
    <property type="entry name" value="Orn_Arg_deC_N"/>
    <property type="match status" value="1"/>
</dbReference>
<evidence type="ECO:0000256" key="2">
    <source>
        <dbReference type="ARBA" id="ARBA00008872"/>
    </source>
</evidence>
<keyword evidence="4" id="KW-0620">Polyamine biosynthesis</keyword>
<evidence type="ECO:0000256" key="7">
    <source>
        <dbReference type="ARBA" id="ARBA00034138"/>
    </source>
</evidence>
<dbReference type="PRINTS" id="PR01182">
    <property type="entry name" value="ORNDCRBXLASE"/>
</dbReference>
<dbReference type="CDD" id="cd00622">
    <property type="entry name" value="PLPDE_III_ODC"/>
    <property type="match status" value="1"/>
</dbReference>